<keyword evidence="2" id="KW-1185">Reference proteome</keyword>
<dbReference type="KEGG" id="sfeu:IM697_18415"/>
<reference evidence="1 2" key="1">
    <citation type="submission" date="2020-10" db="EMBL/GenBank/DDBJ databases">
        <title>Streptomyces ferrugineus complate genome analysis.</title>
        <authorList>
            <person name="Anwar N."/>
        </authorList>
    </citation>
    <scope>NUCLEOTIDE SEQUENCE [LARGE SCALE GENOMIC DNA]</scope>
    <source>
        <strain evidence="1 2">CCTCC AA2014009</strain>
    </source>
</reference>
<gene>
    <name evidence="1" type="ORF">IM697_18415</name>
</gene>
<protein>
    <submittedName>
        <fullName evidence="1">Uncharacterized protein</fullName>
    </submittedName>
</protein>
<name>A0A7M2SV12_9ACTN</name>
<evidence type="ECO:0000313" key="1">
    <source>
        <dbReference type="EMBL" id="QOV40196.1"/>
    </source>
</evidence>
<accession>A0A7M2SV12</accession>
<sequence>MTAISWTPKLTNVSGADGTTSTGRYVDANGVCTFTAQINAKKETVSASSAGFGLTLPVPAAAGVRYTFQLSLDGRDADNGVWTGEAVIYAGSDGTKIDRMRVTSGTNGAAVLNIEHLYGDAEGATNAEIITVTGSYPTA</sequence>
<proteinExistence type="predicted"/>
<dbReference type="RefSeq" id="WP_194048783.1">
    <property type="nucleotide sequence ID" value="NZ_CP063373.1"/>
</dbReference>
<dbReference type="AlphaFoldDB" id="A0A7M2SV12"/>
<organism evidence="1 2">
    <name type="scientific">Streptomyces ferrugineus</name>
    <dbReference type="NCBI Taxonomy" id="1413221"/>
    <lineage>
        <taxon>Bacteria</taxon>
        <taxon>Bacillati</taxon>
        <taxon>Actinomycetota</taxon>
        <taxon>Actinomycetes</taxon>
        <taxon>Kitasatosporales</taxon>
        <taxon>Streptomycetaceae</taxon>
        <taxon>Streptomyces</taxon>
    </lineage>
</organism>
<dbReference type="EMBL" id="CP063373">
    <property type="protein sequence ID" value="QOV40196.1"/>
    <property type="molecule type" value="Genomic_DNA"/>
</dbReference>
<dbReference type="Proteomes" id="UP000594205">
    <property type="component" value="Chromosome"/>
</dbReference>
<evidence type="ECO:0000313" key="2">
    <source>
        <dbReference type="Proteomes" id="UP000594205"/>
    </source>
</evidence>